<gene>
    <name evidence="1" type="ORF">V6575_15265</name>
</gene>
<dbReference type="SUPFAM" id="SSF53474">
    <property type="entry name" value="alpha/beta-Hydrolases"/>
    <property type="match status" value="1"/>
</dbReference>
<dbReference type="RefSeq" id="WP_340275545.1">
    <property type="nucleotide sequence ID" value="NZ_JBAKIA010000011.1"/>
</dbReference>
<name>A0ABU8TMR9_9HYPH</name>
<protein>
    <submittedName>
        <fullName evidence="1">Acyl-CoA thioester hydrolase/BAAT C-terminal domain-containing protein</fullName>
    </submittedName>
</protein>
<accession>A0ABU8TMR9</accession>
<dbReference type="InterPro" id="IPR029058">
    <property type="entry name" value="AB_hydrolase_fold"/>
</dbReference>
<sequence>MPLAVIRRLLPDFGTTYGPPSDGPFPAVLILHGSEGAFSGWSHRTAAILVASGYLAYPHGYSKGGNAWNAGSIEDVELTRTVDALASLRDFSACDGRIAIYGVSRGAEHALLVASMMARHGLAPLPDAVACLAAPDAVCGAFDARSYRDPGDPGWQAWDAARRAWLWNGTSNGLLPTSPIPVEAYPGPLFLAAGLDDRTWSPEMTRRLETRRKDASLPVEAHYYQGEGHLPGSDGENNHHSLLLNFLDHSLASQPQPQP</sequence>
<organism evidence="1 2">
    <name type="scientific">Roseibium algae</name>
    <dbReference type="NCBI Taxonomy" id="3123038"/>
    <lineage>
        <taxon>Bacteria</taxon>
        <taxon>Pseudomonadati</taxon>
        <taxon>Pseudomonadota</taxon>
        <taxon>Alphaproteobacteria</taxon>
        <taxon>Hyphomicrobiales</taxon>
        <taxon>Stappiaceae</taxon>
        <taxon>Roseibium</taxon>
    </lineage>
</organism>
<dbReference type="GO" id="GO:0016787">
    <property type="term" value="F:hydrolase activity"/>
    <property type="evidence" value="ECO:0007669"/>
    <property type="project" value="UniProtKB-KW"/>
</dbReference>
<keyword evidence="1" id="KW-0378">Hydrolase</keyword>
<comment type="caution">
    <text evidence="1">The sequence shown here is derived from an EMBL/GenBank/DDBJ whole genome shotgun (WGS) entry which is preliminary data.</text>
</comment>
<keyword evidence="2" id="KW-1185">Reference proteome</keyword>
<reference evidence="1 2" key="1">
    <citation type="submission" date="2024-02" db="EMBL/GenBank/DDBJ databases">
        <title>Roseibium algae sp. nov., isolated from marine alga (Grateloupia sp.), showing potential in myo-inositol conversion.</title>
        <authorList>
            <person name="Wang Y."/>
        </authorList>
    </citation>
    <scope>NUCLEOTIDE SEQUENCE [LARGE SCALE GENOMIC DNA]</scope>
    <source>
        <strain evidence="1 2">H3510</strain>
    </source>
</reference>
<evidence type="ECO:0000313" key="2">
    <source>
        <dbReference type="Proteomes" id="UP001385499"/>
    </source>
</evidence>
<dbReference type="Gene3D" id="3.40.50.1820">
    <property type="entry name" value="alpha/beta hydrolase"/>
    <property type="match status" value="1"/>
</dbReference>
<dbReference type="EMBL" id="JBAKIA010000011">
    <property type="protein sequence ID" value="MEJ8475454.1"/>
    <property type="molecule type" value="Genomic_DNA"/>
</dbReference>
<evidence type="ECO:0000313" key="1">
    <source>
        <dbReference type="EMBL" id="MEJ8475454.1"/>
    </source>
</evidence>
<dbReference type="Proteomes" id="UP001385499">
    <property type="component" value="Unassembled WGS sequence"/>
</dbReference>
<proteinExistence type="predicted"/>